<evidence type="ECO:0000256" key="1">
    <source>
        <dbReference type="ARBA" id="ARBA00023268"/>
    </source>
</evidence>
<reference evidence="4" key="1">
    <citation type="journal article" date="2017" name="bioRxiv">
        <title>Comparative analysis of the genomes of Stylophora pistillata and Acropora digitifera provides evidence for extensive differences between species of corals.</title>
        <authorList>
            <person name="Voolstra C.R."/>
            <person name="Li Y."/>
            <person name="Liew Y.J."/>
            <person name="Baumgarten S."/>
            <person name="Zoccola D."/>
            <person name="Flot J.-F."/>
            <person name="Tambutte S."/>
            <person name="Allemand D."/>
            <person name="Aranda M."/>
        </authorList>
    </citation>
    <scope>NUCLEOTIDE SEQUENCE [LARGE SCALE GENOMIC DNA]</scope>
</reference>
<dbReference type="FunFam" id="3.30.70.270:FF:000023">
    <property type="entry name" value="Pol"/>
    <property type="match status" value="1"/>
</dbReference>
<dbReference type="InterPro" id="IPR043502">
    <property type="entry name" value="DNA/RNA_pol_sf"/>
</dbReference>
<evidence type="ECO:0000313" key="4">
    <source>
        <dbReference type="Proteomes" id="UP000225706"/>
    </source>
</evidence>
<name>A0A2B4RAC5_STYPI</name>
<dbReference type="Pfam" id="PF17919">
    <property type="entry name" value="RT_RNaseH_2"/>
    <property type="match status" value="1"/>
</dbReference>
<evidence type="ECO:0000259" key="2">
    <source>
        <dbReference type="Pfam" id="PF17919"/>
    </source>
</evidence>
<gene>
    <name evidence="3" type="primary">Tf2-6</name>
    <name evidence="3" type="ORF">AWC38_SpisGene21764</name>
</gene>
<evidence type="ECO:0000313" key="3">
    <source>
        <dbReference type="EMBL" id="PFX14106.1"/>
    </source>
</evidence>
<keyword evidence="4" id="KW-1185">Reference proteome</keyword>
<dbReference type="STRING" id="50429.A0A2B4RAC5"/>
<accession>A0A2B4RAC5</accession>
<dbReference type="EMBL" id="LSMT01000839">
    <property type="protein sequence ID" value="PFX14106.1"/>
    <property type="molecule type" value="Genomic_DNA"/>
</dbReference>
<dbReference type="PANTHER" id="PTHR37984:SF5">
    <property type="entry name" value="PROTEIN NYNRIN-LIKE"/>
    <property type="match status" value="1"/>
</dbReference>
<sequence>MNWQTTAEDIVCQYPDLFNNNTVGKLKSTQVSLRVKDVNPVFTKPRVVPFAIRSKYEETLKKLVEEDIVEKLDKVVYLGTIISVAGISPTKEKVHAIQQAAPPASATELQSFLGNANFLRKFVPDFAKIASPLCRLLRKGTPWEWGKPEQDAFDKIKAALCSDSTLLHYDPAAELVLQSDASSVGVGATLLQPGPGSFLQTVAYASRILNIAEKNYSQIERESSAIVLESPSPPVLTWKTFQTLH</sequence>
<keyword evidence="1" id="KW-0511">Multifunctional enzyme</keyword>
<dbReference type="Proteomes" id="UP000225706">
    <property type="component" value="Unassembled WGS sequence"/>
</dbReference>
<dbReference type="InterPro" id="IPR041577">
    <property type="entry name" value="RT_RNaseH_2"/>
</dbReference>
<dbReference type="InterPro" id="IPR043128">
    <property type="entry name" value="Rev_trsase/Diguanyl_cyclase"/>
</dbReference>
<comment type="caution">
    <text evidence="3">The sequence shown here is derived from an EMBL/GenBank/DDBJ whole genome shotgun (WGS) entry which is preliminary data.</text>
</comment>
<dbReference type="SUPFAM" id="SSF56672">
    <property type="entry name" value="DNA/RNA polymerases"/>
    <property type="match status" value="1"/>
</dbReference>
<dbReference type="Gene3D" id="3.30.70.270">
    <property type="match status" value="1"/>
</dbReference>
<dbReference type="PANTHER" id="PTHR37984">
    <property type="entry name" value="PROTEIN CBG26694"/>
    <property type="match status" value="1"/>
</dbReference>
<dbReference type="AlphaFoldDB" id="A0A2B4RAC5"/>
<protein>
    <submittedName>
        <fullName evidence="3">Transposon Tf2-6 polyprotein</fullName>
    </submittedName>
</protein>
<feature type="domain" description="Reverse transcriptase/retrotransposon-derived protein RNase H-like" evidence="2">
    <location>
        <begin position="145"/>
        <end position="227"/>
    </location>
</feature>
<proteinExistence type="predicted"/>
<dbReference type="GO" id="GO:0003824">
    <property type="term" value="F:catalytic activity"/>
    <property type="evidence" value="ECO:0007669"/>
    <property type="project" value="UniProtKB-KW"/>
</dbReference>
<dbReference type="InterPro" id="IPR050951">
    <property type="entry name" value="Retrovirus_Pol_polyprotein"/>
</dbReference>
<organism evidence="3 4">
    <name type="scientific">Stylophora pistillata</name>
    <name type="common">Smooth cauliflower coral</name>
    <dbReference type="NCBI Taxonomy" id="50429"/>
    <lineage>
        <taxon>Eukaryota</taxon>
        <taxon>Metazoa</taxon>
        <taxon>Cnidaria</taxon>
        <taxon>Anthozoa</taxon>
        <taxon>Hexacorallia</taxon>
        <taxon>Scleractinia</taxon>
        <taxon>Astrocoeniina</taxon>
        <taxon>Pocilloporidae</taxon>
        <taxon>Stylophora</taxon>
    </lineage>
</organism>